<sequence length="752" mass="80566">MALLDGVRAVCDRLAPHGWADLLAAHGLDIGAVDLAAELARPLPGIDRELPGFEDFSAEGRRGLEARSPARSLLFHALASPNVTRRPDGRELTGFATPAELAAVEDQVFGVRPPSLAELVAEAGPGNVAVVVFATEYRPSGQTPHQRHADLVFSRTGVCRVGTAPPRWDGRLRGFVPTVAGDPHGLRVLPARYAPYLAVLTPGDEASAVPMRFRPADGSGPGDAARRFWVPLHKLFPGDECLRGRTLSVRLAVTHTNEKLRRVHLALGPDASWGRPDIDGPPFRFSDGIAELAADPELAPGTVVPVPHPRLVEPAEHQGRPLTFRVPPNAPLSSSLNIPAEGLWRHGPEYVHVRTAVADDGTETDLNARPDVAAAVAAGGYRARHHLDFTGDGWVAAVVPELATDLPRGRSAYSLVAAPDFFPSTDQRELTEWVASRVPSRLRTTIWRVPPDPLSDERFPANLTLTGSGFRPDDDTVTALVCLPQFPPGQRTRVVGAHTERHSHLPDDAAGVFAPGWDVSVDGRVDGPVHLAAYGLGSPFPEDAKLCAALSAFWPAVAPDAARTFAPMPDWPTVAPLTDEEIGVVGDLPWDGVRGPRLVRVDGADMVDHPSLDHADYVASSLRGAMTLALTGAVREDEYRSRVLAMARAYEALGVDTTQDPRTVTRAKARWSVSSFRALDPADEEAVSAAGAAGVQLTAPLYRLVVVLPGAVRPHPTEVDRVHVEVRRRVDLLVDPVLVLTREGAGEWGSSG</sequence>
<dbReference type="Proteomes" id="UP000648663">
    <property type="component" value="Unassembled WGS sequence"/>
</dbReference>
<proteinExistence type="predicted"/>
<comment type="caution">
    <text evidence="2">The sequence shown here is derived from an EMBL/GenBank/DDBJ whole genome shotgun (WGS) entry which is preliminary data.</text>
</comment>
<reference evidence="1" key="1">
    <citation type="journal article" date="2014" name="Int. J. Syst. Evol. Microbiol.">
        <title>Complete genome of a new Firmicutes species belonging to the dominant human colonic microbiota ('Ruminococcus bicirculans') reveals two chromosomes and a selective capacity to utilize plant glucans.</title>
        <authorList>
            <consortium name="NISC Comparative Sequencing Program"/>
            <person name="Wegmann U."/>
            <person name="Louis P."/>
            <person name="Goesmann A."/>
            <person name="Henrissat B."/>
            <person name="Duncan S.H."/>
            <person name="Flint H.J."/>
        </authorList>
    </citation>
    <scope>NUCLEOTIDE SEQUENCE</scope>
    <source>
        <strain evidence="1">CGMCC 4.5581</strain>
    </source>
</reference>
<reference evidence="2 3" key="3">
    <citation type="submission" date="2020-02" db="EMBL/GenBank/DDBJ databases">
        <title>Sequencing the genomes of 1000 actinobacteria strains.</title>
        <authorList>
            <person name="Klenk H.-P."/>
        </authorList>
    </citation>
    <scope>NUCLEOTIDE SEQUENCE [LARGE SCALE GENOMIC DNA]</scope>
    <source>
        <strain evidence="2 3">DSM 45201</strain>
    </source>
</reference>
<evidence type="ECO:0000313" key="1">
    <source>
        <dbReference type="EMBL" id="GGL58726.1"/>
    </source>
</evidence>
<evidence type="ECO:0000313" key="3">
    <source>
        <dbReference type="Proteomes" id="UP000552836"/>
    </source>
</evidence>
<dbReference type="Proteomes" id="UP000552836">
    <property type="component" value="Unassembled WGS sequence"/>
</dbReference>
<keyword evidence="4" id="KW-1185">Reference proteome</keyword>
<gene>
    <name evidence="2" type="ORF">FB380_003068</name>
    <name evidence="1" type="ORF">GCM10011589_13440</name>
</gene>
<organism evidence="2 3">
    <name type="scientific">Modestobacter marinus</name>
    <dbReference type="NCBI Taxonomy" id="477641"/>
    <lineage>
        <taxon>Bacteria</taxon>
        <taxon>Bacillati</taxon>
        <taxon>Actinomycetota</taxon>
        <taxon>Actinomycetes</taxon>
        <taxon>Geodermatophilales</taxon>
        <taxon>Geodermatophilaceae</taxon>
        <taxon>Modestobacter</taxon>
    </lineage>
</organism>
<evidence type="ECO:0000313" key="4">
    <source>
        <dbReference type="Proteomes" id="UP000648663"/>
    </source>
</evidence>
<dbReference type="RefSeq" id="WP_166755809.1">
    <property type="nucleotide sequence ID" value="NZ_BAABJU010000023.1"/>
</dbReference>
<protein>
    <submittedName>
        <fullName evidence="2">Uncharacterized protein</fullName>
    </submittedName>
</protein>
<evidence type="ECO:0000313" key="2">
    <source>
        <dbReference type="EMBL" id="NIH68622.1"/>
    </source>
</evidence>
<dbReference type="EMBL" id="JAAMPA010000001">
    <property type="protein sequence ID" value="NIH68622.1"/>
    <property type="molecule type" value="Genomic_DNA"/>
</dbReference>
<reference evidence="4" key="2">
    <citation type="journal article" date="2019" name="Int. J. Syst. Evol. Microbiol.">
        <title>The Global Catalogue of Microorganisms (GCM) 10K type strain sequencing project: providing services to taxonomists for standard genome sequencing and annotation.</title>
        <authorList>
            <consortium name="The Broad Institute Genomics Platform"/>
            <consortium name="The Broad Institute Genome Sequencing Center for Infectious Disease"/>
            <person name="Wu L."/>
            <person name="Ma J."/>
        </authorList>
    </citation>
    <scope>NUCLEOTIDE SEQUENCE [LARGE SCALE GENOMIC DNA]</scope>
    <source>
        <strain evidence="4">CGMCC 4.5581</strain>
    </source>
</reference>
<dbReference type="AlphaFoldDB" id="A0A846LQS7"/>
<reference evidence="1" key="4">
    <citation type="submission" date="2024-05" db="EMBL/GenBank/DDBJ databases">
        <authorList>
            <person name="Sun Q."/>
            <person name="Zhou Y."/>
        </authorList>
    </citation>
    <scope>NUCLEOTIDE SEQUENCE</scope>
    <source>
        <strain evidence="1">CGMCC 4.5581</strain>
    </source>
</reference>
<name>A0A846LQS7_9ACTN</name>
<dbReference type="EMBL" id="BMMI01000002">
    <property type="protein sequence ID" value="GGL58726.1"/>
    <property type="molecule type" value="Genomic_DNA"/>
</dbReference>
<accession>A0A846LQS7</accession>